<dbReference type="Pfam" id="PF01494">
    <property type="entry name" value="FAD_binding_3"/>
    <property type="match status" value="1"/>
</dbReference>
<dbReference type="EMBL" id="CP074371">
    <property type="protein sequence ID" value="QVI19321.1"/>
    <property type="molecule type" value="Genomic_DNA"/>
</dbReference>
<name>A0ABX8CJ50_9NOCA</name>
<dbReference type="Proteomes" id="UP000683310">
    <property type="component" value="Chromosome"/>
</dbReference>
<proteinExistence type="predicted"/>
<keyword evidence="2" id="KW-0503">Monooxygenase</keyword>
<keyword evidence="2" id="KW-0560">Oxidoreductase</keyword>
<dbReference type="PANTHER" id="PTHR46865">
    <property type="entry name" value="OXIDOREDUCTASE-RELATED"/>
    <property type="match status" value="1"/>
</dbReference>
<sequence length="370" mass="39426">MGASVLISGAGVGGSTLAYWLERNGFDVTVVERAAGQRSSGNPVDVRGAALDVVERMGIRDDLKAAGTEVDRLTFVDAAGRRIGSMRTSGGRGGGNRDIELARAELAAILLESAKARAEIYWGDSISGIEQDDSGVHVTFERAAPARFDYVVGADGLHSVVRRLVFGDEQGFVQHMGMYVATLPVDRTFGGDREVVMYNAPGTSVSVHPAGGKPLAAFIFRSPAVAGYDYRDTEQHKRLVIDAYRGRAGMFDELLDQVRTAADLYFDAVCRVSLPGWTKGRVTLLGDAGSSLSLFGAGSSLAIAGAHTLAEELGRAPGDPGVALRRYEQRQRELAKPALRGFRVASELLVPGSRVTIALRNAAVRVASRF</sequence>
<feature type="domain" description="FAD-binding" evidence="1">
    <location>
        <begin position="4"/>
        <end position="335"/>
    </location>
</feature>
<keyword evidence="3" id="KW-1185">Reference proteome</keyword>
<dbReference type="SUPFAM" id="SSF51905">
    <property type="entry name" value="FAD/NAD(P)-binding domain"/>
    <property type="match status" value="1"/>
</dbReference>
<gene>
    <name evidence="2" type="ORF">KHQ06_23205</name>
</gene>
<evidence type="ECO:0000313" key="3">
    <source>
        <dbReference type="Proteomes" id="UP000683310"/>
    </source>
</evidence>
<organism evidence="2 3">
    <name type="scientific">Nocardia tengchongensis</name>
    <dbReference type="NCBI Taxonomy" id="2055889"/>
    <lineage>
        <taxon>Bacteria</taxon>
        <taxon>Bacillati</taxon>
        <taxon>Actinomycetota</taxon>
        <taxon>Actinomycetes</taxon>
        <taxon>Mycobacteriales</taxon>
        <taxon>Nocardiaceae</taxon>
        <taxon>Nocardia</taxon>
    </lineage>
</organism>
<dbReference type="InterPro" id="IPR051704">
    <property type="entry name" value="FAD_aromatic-hydroxylase"/>
</dbReference>
<protein>
    <submittedName>
        <fullName evidence="2">FAD-dependent monooxygenase</fullName>
    </submittedName>
</protein>
<dbReference type="Gene3D" id="3.30.9.10">
    <property type="entry name" value="D-Amino Acid Oxidase, subunit A, domain 2"/>
    <property type="match status" value="1"/>
</dbReference>
<dbReference type="PRINTS" id="PR00420">
    <property type="entry name" value="RNGMNOXGNASE"/>
</dbReference>
<reference evidence="2 3" key="1">
    <citation type="submission" date="2021-04" db="EMBL/GenBank/DDBJ databases">
        <title>Nocardia tengchongensis.</title>
        <authorList>
            <person name="Zhuang k."/>
            <person name="Ran Y."/>
            <person name="Li W."/>
        </authorList>
    </citation>
    <scope>NUCLEOTIDE SEQUENCE [LARGE SCALE GENOMIC DNA]</scope>
    <source>
        <strain evidence="2 3">CFH S0057</strain>
    </source>
</reference>
<evidence type="ECO:0000259" key="1">
    <source>
        <dbReference type="Pfam" id="PF01494"/>
    </source>
</evidence>
<accession>A0ABX8CJ50</accession>
<dbReference type="InterPro" id="IPR036188">
    <property type="entry name" value="FAD/NAD-bd_sf"/>
</dbReference>
<dbReference type="Gene3D" id="3.50.50.60">
    <property type="entry name" value="FAD/NAD(P)-binding domain"/>
    <property type="match status" value="1"/>
</dbReference>
<dbReference type="GO" id="GO:0004497">
    <property type="term" value="F:monooxygenase activity"/>
    <property type="evidence" value="ECO:0007669"/>
    <property type="project" value="UniProtKB-KW"/>
</dbReference>
<dbReference type="PANTHER" id="PTHR46865:SF2">
    <property type="entry name" value="MONOOXYGENASE"/>
    <property type="match status" value="1"/>
</dbReference>
<dbReference type="InterPro" id="IPR002938">
    <property type="entry name" value="FAD-bd"/>
</dbReference>
<evidence type="ECO:0000313" key="2">
    <source>
        <dbReference type="EMBL" id="QVI19321.1"/>
    </source>
</evidence>